<name>A0AA86QGF9_9EUKA</name>
<reference evidence="2 3" key="2">
    <citation type="submission" date="2024-07" db="EMBL/GenBank/DDBJ databases">
        <authorList>
            <person name="Akdeniz Z."/>
        </authorList>
    </citation>
    <scope>NUCLEOTIDE SEQUENCE [LARGE SCALE GENOMIC DNA]</scope>
</reference>
<keyword evidence="3" id="KW-1185">Reference proteome</keyword>
<evidence type="ECO:0000313" key="2">
    <source>
        <dbReference type="EMBL" id="CAL6015302.1"/>
    </source>
</evidence>
<evidence type="ECO:0000313" key="1">
    <source>
        <dbReference type="EMBL" id="CAI9956256.1"/>
    </source>
</evidence>
<dbReference type="AlphaFoldDB" id="A0AA86QGF9"/>
<dbReference type="Proteomes" id="UP001642409">
    <property type="component" value="Unassembled WGS sequence"/>
</dbReference>
<gene>
    <name evidence="2" type="ORF">HINF_LOCUS24690</name>
    <name evidence="1" type="ORF">HINF_LOCUS43901</name>
</gene>
<organism evidence="1">
    <name type="scientific">Hexamita inflata</name>
    <dbReference type="NCBI Taxonomy" id="28002"/>
    <lineage>
        <taxon>Eukaryota</taxon>
        <taxon>Metamonada</taxon>
        <taxon>Diplomonadida</taxon>
        <taxon>Hexamitidae</taxon>
        <taxon>Hexamitinae</taxon>
        <taxon>Hexamita</taxon>
    </lineage>
</organism>
<proteinExistence type="predicted"/>
<protein>
    <submittedName>
        <fullName evidence="2">Hypothetical_protein</fullName>
    </submittedName>
</protein>
<accession>A0AA86QGF9</accession>
<comment type="caution">
    <text evidence="1">The sequence shown here is derived from an EMBL/GenBank/DDBJ whole genome shotgun (WGS) entry which is preliminary data.</text>
</comment>
<reference evidence="1" key="1">
    <citation type="submission" date="2023-06" db="EMBL/GenBank/DDBJ databases">
        <authorList>
            <person name="Kurt Z."/>
        </authorList>
    </citation>
    <scope>NUCLEOTIDE SEQUENCE</scope>
</reference>
<evidence type="ECO:0000313" key="3">
    <source>
        <dbReference type="Proteomes" id="UP001642409"/>
    </source>
</evidence>
<dbReference type="EMBL" id="CAXDID020000072">
    <property type="protein sequence ID" value="CAL6015302.1"/>
    <property type="molecule type" value="Genomic_DNA"/>
</dbReference>
<sequence length="111" mass="12853">MTFNDQMQSLPLCYQQIELYQSNSQIIKPISCQIKLVVYSLAFKIQALILLHDLSVKVVNFQTSKFCIFVLFKINNLSQALSGTRLAIIHVYLKIDLKCLMNRNLSFSFFL</sequence>
<dbReference type="EMBL" id="CATOUU010000871">
    <property type="protein sequence ID" value="CAI9956256.1"/>
    <property type="molecule type" value="Genomic_DNA"/>
</dbReference>